<gene>
    <name evidence="4" type="ORF">GCM10007269_06610</name>
</gene>
<dbReference type="PANTHER" id="PTHR46825">
    <property type="entry name" value="D-ALANYL-D-ALANINE-CARBOXYPEPTIDASE/ENDOPEPTIDASE AMPH"/>
    <property type="match status" value="1"/>
</dbReference>
<comment type="caution">
    <text evidence="4">The sequence shown here is derived from an EMBL/GenBank/DDBJ whole genome shotgun (WGS) entry which is preliminary data.</text>
</comment>
<proteinExistence type="predicted"/>
<dbReference type="InterPro" id="IPR012338">
    <property type="entry name" value="Beta-lactam/transpept-like"/>
</dbReference>
<dbReference type="EMBL" id="BMCM01000001">
    <property type="protein sequence ID" value="GGD66092.1"/>
    <property type="molecule type" value="Genomic_DNA"/>
</dbReference>
<accession>A0ABQ1RF53</accession>
<evidence type="ECO:0000256" key="1">
    <source>
        <dbReference type="SAM" id="MobiDB-lite"/>
    </source>
</evidence>
<evidence type="ECO:0000259" key="3">
    <source>
        <dbReference type="Pfam" id="PF00144"/>
    </source>
</evidence>
<dbReference type="Pfam" id="PF00144">
    <property type="entry name" value="Beta-lactamase"/>
    <property type="match status" value="1"/>
</dbReference>
<feature type="domain" description="Beta-lactamase-related" evidence="3">
    <location>
        <begin position="53"/>
        <end position="372"/>
    </location>
</feature>
<reference evidence="5" key="1">
    <citation type="journal article" date="2019" name="Int. J. Syst. Evol. Microbiol.">
        <title>The Global Catalogue of Microorganisms (GCM) 10K type strain sequencing project: providing services to taxonomists for standard genome sequencing and annotation.</title>
        <authorList>
            <consortium name="The Broad Institute Genomics Platform"/>
            <consortium name="The Broad Institute Genome Sequencing Center for Infectious Disease"/>
            <person name="Wu L."/>
            <person name="Ma J."/>
        </authorList>
    </citation>
    <scope>NUCLEOTIDE SEQUENCE [LARGE SCALE GENOMIC DNA]</scope>
    <source>
        <strain evidence="5">CCM 7640</strain>
    </source>
</reference>
<dbReference type="Proteomes" id="UP000629365">
    <property type="component" value="Unassembled WGS sequence"/>
</dbReference>
<dbReference type="PANTHER" id="PTHR46825:SF7">
    <property type="entry name" value="D-ALANYL-D-ALANINE CARBOXYPEPTIDASE"/>
    <property type="match status" value="1"/>
</dbReference>
<protein>
    <submittedName>
        <fullName evidence="4">Beta-lactamase</fullName>
    </submittedName>
</protein>
<feature type="signal peptide" evidence="2">
    <location>
        <begin position="1"/>
        <end position="28"/>
    </location>
</feature>
<dbReference type="RefSeq" id="WP_188435146.1">
    <property type="nucleotide sequence ID" value="NZ_BMCM01000001.1"/>
</dbReference>
<name>A0ABQ1RF53_9MICO</name>
<dbReference type="PROSITE" id="PS51257">
    <property type="entry name" value="PROKAR_LIPOPROTEIN"/>
    <property type="match status" value="1"/>
</dbReference>
<feature type="chain" id="PRO_5045983167" evidence="2">
    <location>
        <begin position="29"/>
        <end position="427"/>
    </location>
</feature>
<feature type="compositionally biased region" description="Basic and acidic residues" evidence="1">
    <location>
        <begin position="302"/>
        <end position="311"/>
    </location>
</feature>
<sequence length="427" mass="43993">MHLLSSRRWRAAAAGAVALALVLTGCSSEDSFSYTPPEQVDAALPDDTAAQLQAAVENAMVETGATGAVVGVWVPWSGTWVTGLGTQSVEDQTAVATDMTFRVADVTRMMTCDVLYGLADDDVVALDASVPEYVSGVAQLEDVTLLDLCNGTSGVGSSEAAVTGMLLNTPAREWPPLELASFGLGQDQLEPHTTYRDSDAGYLLLGLALERASGKSASRLIAEYVTEPLELANTSLPGSKAAAPGGNALSGNHLSAIEGGYDCTAPVDITVLSASTGFTDSGVVSTIDDLGRYVQATARQGLREEGAKPDRYSTPLPTSEGAPSWYQATGGAYLVGPLIGQHGHTPGYATAAYSDPETGFTVAVVLNNSTAGSSPAAYLAWELAAIASKAPAADGQTAPEFGLPFTAEQYHQAITDLAICATPPPAE</sequence>
<keyword evidence="2" id="KW-0732">Signal</keyword>
<dbReference type="InterPro" id="IPR050491">
    <property type="entry name" value="AmpC-like"/>
</dbReference>
<dbReference type="SUPFAM" id="SSF56601">
    <property type="entry name" value="beta-lactamase/transpeptidase-like"/>
    <property type="match status" value="1"/>
</dbReference>
<organism evidence="4 5">
    <name type="scientific">Microbacterium murale</name>
    <dbReference type="NCBI Taxonomy" id="1081040"/>
    <lineage>
        <taxon>Bacteria</taxon>
        <taxon>Bacillati</taxon>
        <taxon>Actinomycetota</taxon>
        <taxon>Actinomycetes</taxon>
        <taxon>Micrococcales</taxon>
        <taxon>Microbacteriaceae</taxon>
        <taxon>Microbacterium</taxon>
    </lineage>
</organism>
<dbReference type="InterPro" id="IPR001466">
    <property type="entry name" value="Beta-lactam-related"/>
</dbReference>
<evidence type="ECO:0000313" key="5">
    <source>
        <dbReference type="Proteomes" id="UP000629365"/>
    </source>
</evidence>
<evidence type="ECO:0000313" key="4">
    <source>
        <dbReference type="EMBL" id="GGD66092.1"/>
    </source>
</evidence>
<feature type="region of interest" description="Disordered" evidence="1">
    <location>
        <begin position="302"/>
        <end position="321"/>
    </location>
</feature>
<keyword evidence="5" id="KW-1185">Reference proteome</keyword>
<dbReference type="Gene3D" id="3.40.710.10">
    <property type="entry name" value="DD-peptidase/beta-lactamase superfamily"/>
    <property type="match status" value="1"/>
</dbReference>
<evidence type="ECO:0000256" key="2">
    <source>
        <dbReference type="SAM" id="SignalP"/>
    </source>
</evidence>